<comment type="caution">
    <text evidence="1">The sequence shown here is derived from an EMBL/GenBank/DDBJ whole genome shotgun (WGS) entry which is preliminary data.</text>
</comment>
<evidence type="ECO:0000313" key="2">
    <source>
        <dbReference type="Proteomes" id="UP001157502"/>
    </source>
</evidence>
<organism evidence="1 2">
    <name type="scientific">Dallia pectoralis</name>
    <name type="common">Alaska blackfish</name>
    <dbReference type="NCBI Taxonomy" id="75939"/>
    <lineage>
        <taxon>Eukaryota</taxon>
        <taxon>Metazoa</taxon>
        <taxon>Chordata</taxon>
        <taxon>Craniata</taxon>
        <taxon>Vertebrata</taxon>
        <taxon>Euteleostomi</taxon>
        <taxon>Actinopterygii</taxon>
        <taxon>Neopterygii</taxon>
        <taxon>Teleostei</taxon>
        <taxon>Protacanthopterygii</taxon>
        <taxon>Esociformes</taxon>
        <taxon>Umbridae</taxon>
        <taxon>Dallia</taxon>
    </lineage>
</organism>
<keyword evidence="2" id="KW-1185">Reference proteome</keyword>
<reference evidence="1" key="1">
    <citation type="submission" date="2021-05" db="EMBL/GenBank/DDBJ databases">
        <authorList>
            <person name="Pan Q."/>
            <person name="Jouanno E."/>
            <person name="Zahm M."/>
            <person name="Klopp C."/>
            <person name="Cabau C."/>
            <person name="Louis A."/>
            <person name="Berthelot C."/>
            <person name="Parey E."/>
            <person name="Roest Crollius H."/>
            <person name="Montfort J."/>
            <person name="Robinson-Rechavi M."/>
            <person name="Bouchez O."/>
            <person name="Lampietro C."/>
            <person name="Lopez Roques C."/>
            <person name="Donnadieu C."/>
            <person name="Postlethwait J."/>
            <person name="Bobe J."/>
            <person name="Dillon D."/>
            <person name="Chandos A."/>
            <person name="von Hippel F."/>
            <person name="Guiguen Y."/>
        </authorList>
    </citation>
    <scope>NUCLEOTIDE SEQUENCE</scope>
    <source>
        <strain evidence="1">YG-Jan2019</strain>
    </source>
</reference>
<evidence type="ECO:0000313" key="1">
    <source>
        <dbReference type="EMBL" id="KAJ7998272.1"/>
    </source>
</evidence>
<protein>
    <submittedName>
        <fullName evidence="1">Uncharacterized protein</fullName>
    </submittedName>
</protein>
<gene>
    <name evidence="1" type="ORF">DPEC_G00220940</name>
</gene>
<sequence>MVTEIHRCTACHLNHLATSQTVLDQLDLPHRRKFRIILTRQYACDRRVIRMLRERILGNSPACLVTQLRENHGEEWLDRLANYMGECANRPSLSQ</sequence>
<accession>A0ACC2G3Y1</accession>
<dbReference type="Proteomes" id="UP001157502">
    <property type="component" value="Chromosome 18"/>
</dbReference>
<dbReference type="EMBL" id="CM055745">
    <property type="protein sequence ID" value="KAJ7998272.1"/>
    <property type="molecule type" value="Genomic_DNA"/>
</dbReference>
<proteinExistence type="predicted"/>
<name>A0ACC2G3Y1_DALPE</name>